<protein>
    <recommendedName>
        <fullName evidence="4">Glycosyltransferase RgtA/B/C/D-like domain-containing protein</fullName>
    </recommendedName>
</protein>
<evidence type="ECO:0000256" key="1">
    <source>
        <dbReference type="SAM" id="Phobius"/>
    </source>
</evidence>
<evidence type="ECO:0008006" key="4">
    <source>
        <dbReference type="Google" id="ProtNLM"/>
    </source>
</evidence>
<feature type="transmembrane region" description="Helical" evidence="1">
    <location>
        <begin position="92"/>
        <end position="113"/>
    </location>
</feature>
<feature type="transmembrane region" description="Helical" evidence="1">
    <location>
        <begin position="307"/>
        <end position="324"/>
    </location>
</feature>
<gene>
    <name evidence="2" type="ORF">COU88_02460</name>
</gene>
<feature type="transmembrane region" description="Helical" evidence="1">
    <location>
        <begin position="261"/>
        <end position="278"/>
    </location>
</feature>
<keyword evidence="1" id="KW-0472">Membrane</keyword>
<comment type="caution">
    <text evidence="2">The sequence shown here is derived from an EMBL/GenBank/DDBJ whole genome shotgun (WGS) entry which is preliminary data.</text>
</comment>
<dbReference type="Proteomes" id="UP000229554">
    <property type="component" value="Unassembled WGS sequence"/>
</dbReference>
<feature type="transmembrane region" description="Helical" evidence="1">
    <location>
        <begin position="235"/>
        <end position="254"/>
    </location>
</feature>
<sequence>MACLISSVLFSHLVFDEGYNLQVPLLLHTTGAYSTFDSVFDNHITTGWPVLLPAALLVHFSWWAPRLVILIYTLVLFWLLVRHVYASNTQYILFLITFSLIPLSFLFSTHVLGELPAFVWMTAGYIFLVKRRFQGAGVCIGLAVVTKNSAVFALAPVALSMIISDTSKRISIRDCLRFITSFFIPIMFGEILRFSALGSVHAYMQNVSDYLSFAHSQTYVHLDLITNRLKNLGEIVGFSPWLLILFLMFAFIGALRFGTLVGYYIALYGISYGLYYLFLGPNSFYRPFFPVLLSAVVCLPFWNRSRLGFFVIVSVITVLCIGLVRSRETYSSAHFLENNSLFIEYRRVPIFVEDTLLKDQLDIVHILKDKTVSGIGWHNAPELSYLLDKQVYRDYSTKTSCYIITGYIQPLEQEEALRFISTLYYKNTYYRVYKKNGC</sequence>
<proteinExistence type="predicted"/>
<dbReference type="EMBL" id="PFED01000107">
    <property type="protein sequence ID" value="PJE62899.1"/>
    <property type="molecule type" value="Genomic_DNA"/>
</dbReference>
<organism evidence="2 3">
    <name type="scientific">Candidatus Roizmanbacteria bacterium CG10_big_fil_rev_8_21_14_0_10_39_6</name>
    <dbReference type="NCBI Taxonomy" id="1974853"/>
    <lineage>
        <taxon>Bacteria</taxon>
        <taxon>Candidatus Roizmaniibacteriota</taxon>
    </lineage>
</organism>
<dbReference type="AlphaFoldDB" id="A0A2M8KSM8"/>
<evidence type="ECO:0000313" key="2">
    <source>
        <dbReference type="EMBL" id="PJE62899.1"/>
    </source>
</evidence>
<evidence type="ECO:0000313" key="3">
    <source>
        <dbReference type="Proteomes" id="UP000229554"/>
    </source>
</evidence>
<keyword evidence="1" id="KW-1133">Transmembrane helix</keyword>
<reference evidence="3" key="1">
    <citation type="submission" date="2017-09" db="EMBL/GenBank/DDBJ databases">
        <title>Depth-based differentiation of microbial function through sediment-hosted aquifers and enrichment of novel symbionts in the deep terrestrial subsurface.</title>
        <authorList>
            <person name="Probst A.J."/>
            <person name="Ladd B."/>
            <person name="Jarett J.K."/>
            <person name="Geller-Mcgrath D.E."/>
            <person name="Sieber C.M.K."/>
            <person name="Emerson J.B."/>
            <person name="Anantharaman K."/>
            <person name="Thomas B.C."/>
            <person name="Malmstrom R."/>
            <person name="Stieglmeier M."/>
            <person name="Klingl A."/>
            <person name="Woyke T."/>
            <person name="Ryan C.M."/>
            <person name="Banfield J.F."/>
        </authorList>
    </citation>
    <scope>NUCLEOTIDE SEQUENCE [LARGE SCALE GENOMIC DNA]</scope>
</reference>
<name>A0A2M8KSM8_9BACT</name>
<feature type="transmembrane region" description="Helical" evidence="1">
    <location>
        <begin position="60"/>
        <end position="80"/>
    </location>
</feature>
<feature type="transmembrane region" description="Helical" evidence="1">
    <location>
        <begin position="175"/>
        <end position="196"/>
    </location>
</feature>
<feature type="transmembrane region" description="Helical" evidence="1">
    <location>
        <begin position="133"/>
        <end position="163"/>
    </location>
</feature>
<keyword evidence="1" id="KW-0812">Transmembrane</keyword>
<accession>A0A2M8KSM8</accession>